<dbReference type="EMBL" id="CM035437">
    <property type="protein sequence ID" value="KAH7286327.1"/>
    <property type="molecule type" value="Genomic_DNA"/>
</dbReference>
<accession>A0A8T2QQT9</accession>
<name>A0A8T2QQT9_CERRI</name>
<keyword evidence="2" id="KW-1185">Reference proteome</keyword>
<gene>
    <name evidence="1" type="ORF">KP509_32G001300</name>
</gene>
<evidence type="ECO:0000313" key="1">
    <source>
        <dbReference type="EMBL" id="KAH7286327.1"/>
    </source>
</evidence>
<evidence type="ECO:0000313" key="2">
    <source>
        <dbReference type="Proteomes" id="UP000825935"/>
    </source>
</evidence>
<protein>
    <submittedName>
        <fullName evidence="1">Uncharacterized protein</fullName>
    </submittedName>
</protein>
<comment type="caution">
    <text evidence="1">The sequence shown here is derived from an EMBL/GenBank/DDBJ whole genome shotgun (WGS) entry which is preliminary data.</text>
</comment>
<dbReference type="AlphaFoldDB" id="A0A8T2QQT9"/>
<dbReference type="Proteomes" id="UP000825935">
    <property type="component" value="Chromosome 32"/>
</dbReference>
<organism evidence="1 2">
    <name type="scientific">Ceratopteris richardii</name>
    <name type="common">Triangle waterfern</name>
    <dbReference type="NCBI Taxonomy" id="49495"/>
    <lineage>
        <taxon>Eukaryota</taxon>
        <taxon>Viridiplantae</taxon>
        <taxon>Streptophyta</taxon>
        <taxon>Embryophyta</taxon>
        <taxon>Tracheophyta</taxon>
        <taxon>Polypodiopsida</taxon>
        <taxon>Polypodiidae</taxon>
        <taxon>Polypodiales</taxon>
        <taxon>Pteridineae</taxon>
        <taxon>Pteridaceae</taxon>
        <taxon>Parkerioideae</taxon>
        <taxon>Ceratopteris</taxon>
    </lineage>
</organism>
<proteinExistence type="predicted"/>
<sequence length="122" mass="14162">MDKMLALRSIYARPSALNPSQLVRTKDLNCGKDMAMSFRHSSDSVMRFRHSSSRKGCDEERVLIHGSMNASQSCYTRSTVVNRSLPFNVSWCSSVIQWCVSALWVLALLFSEWDRRHEEMRW</sequence>
<reference evidence="1" key="1">
    <citation type="submission" date="2021-08" db="EMBL/GenBank/DDBJ databases">
        <title>WGS assembly of Ceratopteris richardii.</title>
        <authorList>
            <person name="Marchant D.B."/>
            <person name="Chen G."/>
            <person name="Jenkins J."/>
            <person name="Shu S."/>
            <person name="Leebens-Mack J."/>
            <person name="Grimwood J."/>
            <person name="Schmutz J."/>
            <person name="Soltis P."/>
            <person name="Soltis D."/>
            <person name="Chen Z.-H."/>
        </authorList>
    </citation>
    <scope>NUCLEOTIDE SEQUENCE</scope>
    <source>
        <strain evidence="1">Whitten #5841</strain>
        <tissue evidence="1">Leaf</tissue>
    </source>
</reference>